<accession>A0A803PRA9</accession>
<dbReference type="Proteomes" id="UP000596661">
    <property type="component" value="Chromosome 5"/>
</dbReference>
<dbReference type="Gramene" id="evm.model.05.656">
    <property type="protein sequence ID" value="cds.evm.model.05.656"/>
    <property type="gene ID" value="evm.TU.05.656"/>
</dbReference>
<reference evidence="1" key="2">
    <citation type="submission" date="2021-03" db="UniProtKB">
        <authorList>
            <consortium name="EnsemblPlants"/>
        </authorList>
    </citation>
    <scope>IDENTIFICATION</scope>
</reference>
<evidence type="ECO:0000313" key="2">
    <source>
        <dbReference type="Proteomes" id="UP000596661"/>
    </source>
</evidence>
<dbReference type="AlphaFoldDB" id="A0A803PRA9"/>
<evidence type="ECO:0000313" key="1">
    <source>
        <dbReference type="EnsemblPlants" id="cds.evm.model.05.656"/>
    </source>
</evidence>
<name>A0A803PRA9_CANSA</name>
<organism evidence="1 2">
    <name type="scientific">Cannabis sativa</name>
    <name type="common">Hemp</name>
    <name type="synonym">Marijuana</name>
    <dbReference type="NCBI Taxonomy" id="3483"/>
    <lineage>
        <taxon>Eukaryota</taxon>
        <taxon>Viridiplantae</taxon>
        <taxon>Streptophyta</taxon>
        <taxon>Embryophyta</taxon>
        <taxon>Tracheophyta</taxon>
        <taxon>Spermatophyta</taxon>
        <taxon>Magnoliopsida</taxon>
        <taxon>eudicotyledons</taxon>
        <taxon>Gunneridae</taxon>
        <taxon>Pentapetalae</taxon>
        <taxon>rosids</taxon>
        <taxon>fabids</taxon>
        <taxon>Rosales</taxon>
        <taxon>Cannabaceae</taxon>
        <taxon>Cannabis</taxon>
    </lineage>
</organism>
<dbReference type="EnsemblPlants" id="evm.model.05.656">
    <property type="protein sequence ID" value="cds.evm.model.05.656"/>
    <property type="gene ID" value="evm.TU.05.656"/>
</dbReference>
<dbReference type="EMBL" id="UZAU01000437">
    <property type="status" value="NOT_ANNOTATED_CDS"/>
    <property type="molecule type" value="Genomic_DNA"/>
</dbReference>
<reference evidence="1" key="1">
    <citation type="submission" date="2018-11" db="EMBL/GenBank/DDBJ databases">
        <authorList>
            <person name="Grassa J C."/>
        </authorList>
    </citation>
    <scope>NUCLEOTIDE SEQUENCE [LARGE SCALE GENOMIC DNA]</scope>
</reference>
<sequence>MLTTPPATPNVLPTSRSVGSSLLELIVYFHCINNISDRGQSQTSKEAKEVIDYDLDGIITEATKDDKLLEASWKLRNPYPLIEEDEIQERYTVAYPMNAPQELTLSEEPMKDFIDRVDEIIRIPSNLVLSSDTITEDPFLAMSFPHLREYDTLEAKMWKSLSEKITKALPRWKAPKENGRAMLGSGITQVGHFKQQTLAKASLLLIMDGTTQEIPETTIASNESLDWLMFPKKGGSVQANDAQTQREVTPFAAELLDKAKSQTTVEVNKFKKEAWVLVNQVKADCKAEDELYRVIEERDNKDDWLVTQGNALRTTLQERTHGSSSANGPYKLGVSSSTLSLGTCAQHQLVYFPMYTLDMAQTTGGSKVSHQISRIGELGTRPFGKKLCFLTFLRLFKFLVSSQHVKERDKLFHGLQKEFAKGCNPSSNTLHILVIFGRWHVNEGFDLHWVCFNSLVVDDKSQELPRGDTKRIFFRIKFHSILLED</sequence>
<protein>
    <submittedName>
        <fullName evidence="1">Uncharacterized protein</fullName>
    </submittedName>
</protein>
<proteinExistence type="predicted"/>
<keyword evidence="2" id="KW-1185">Reference proteome</keyword>